<comment type="caution">
    <text evidence="1">The sequence shown here is derived from an EMBL/GenBank/DDBJ whole genome shotgun (WGS) entry which is preliminary data.</text>
</comment>
<keyword evidence="2" id="KW-1185">Reference proteome</keyword>
<feature type="non-terminal residue" evidence="1">
    <location>
        <position position="68"/>
    </location>
</feature>
<gene>
    <name evidence="1" type="ORF">ILEXP_LOCUS27034</name>
</gene>
<feature type="non-terminal residue" evidence="1">
    <location>
        <position position="1"/>
    </location>
</feature>
<evidence type="ECO:0000313" key="2">
    <source>
        <dbReference type="Proteomes" id="UP001642360"/>
    </source>
</evidence>
<sequence length="68" mass="7858">REFRATNGISKMLHARVEFTTVEANDLSNDAKNPNLERRRANGGIWPKERDQREGLDSYWLDLISIKG</sequence>
<accession>A0ABC8ST58</accession>
<name>A0ABC8ST58_9AQUA</name>
<dbReference type="Proteomes" id="UP001642360">
    <property type="component" value="Unassembled WGS sequence"/>
</dbReference>
<proteinExistence type="predicted"/>
<reference evidence="1 2" key="1">
    <citation type="submission" date="2024-02" db="EMBL/GenBank/DDBJ databases">
        <authorList>
            <person name="Vignale AGUSTIN F."/>
            <person name="Sosa J E."/>
            <person name="Modenutti C."/>
        </authorList>
    </citation>
    <scope>NUCLEOTIDE SEQUENCE [LARGE SCALE GENOMIC DNA]</scope>
</reference>
<organism evidence="1 2">
    <name type="scientific">Ilex paraguariensis</name>
    <name type="common">yerba mate</name>
    <dbReference type="NCBI Taxonomy" id="185542"/>
    <lineage>
        <taxon>Eukaryota</taxon>
        <taxon>Viridiplantae</taxon>
        <taxon>Streptophyta</taxon>
        <taxon>Embryophyta</taxon>
        <taxon>Tracheophyta</taxon>
        <taxon>Spermatophyta</taxon>
        <taxon>Magnoliopsida</taxon>
        <taxon>eudicotyledons</taxon>
        <taxon>Gunneridae</taxon>
        <taxon>Pentapetalae</taxon>
        <taxon>asterids</taxon>
        <taxon>campanulids</taxon>
        <taxon>Aquifoliales</taxon>
        <taxon>Aquifoliaceae</taxon>
        <taxon>Ilex</taxon>
    </lineage>
</organism>
<protein>
    <submittedName>
        <fullName evidence="1">Uncharacterized protein</fullName>
    </submittedName>
</protein>
<dbReference type="AlphaFoldDB" id="A0ABC8ST58"/>
<evidence type="ECO:0000313" key="1">
    <source>
        <dbReference type="EMBL" id="CAK9158394.1"/>
    </source>
</evidence>
<dbReference type="EMBL" id="CAUOFW020003169">
    <property type="protein sequence ID" value="CAK9158394.1"/>
    <property type="molecule type" value="Genomic_DNA"/>
</dbReference>